<evidence type="ECO:0008006" key="4">
    <source>
        <dbReference type="Google" id="ProtNLM"/>
    </source>
</evidence>
<proteinExistence type="predicted"/>
<keyword evidence="1" id="KW-0812">Transmembrane</keyword>
<keyword evidence="1" id="KW-0472">Membrane</keyword>
<gene>
    <name evidence="2" type="ORF">SAMN02745166_00474</name>
</gene>
<evidence type="ECO:0000313" key="2">
    <source>
        <dbReference type="EMBL" id="SKA78152.1"/>
    </source>
</evidence>
<feature type="transmembrane region" description="Helical" evidence="1">
    <location>
        <begin position="390"/>
        <end position="409"/>
    </location>
</feature>
<evidence type="ECO:0000313" key="3">
    <source>
        <dbReference type="Proteomes" id="UP000190774"/>
    </source>
</evidence>
<feature type="transmembrane region" description="Helical" evidence="1">
    <location>
        <begin position="599"/>
        <end position="623"/>
    </location>
</feature>
<accession>A0A1T4WLF2</accession>
<feature type="transmembrane region" description="Helical" evidence="1">
    <location>
        <begin position="551"/>
        <end position="572"/>
    </location>
</feature>
<dbReference type="EMBL" id="FUYE01000001">
    <property type="protein sequence ID" value="SKA78152.1"/>
    <property type="molecule type" value="Genomic_DNA"/>
</dbReference>
<feature type="transmembrane region" description="Helical" evidence="1">
    <location>
        <begin position="644"/>
        <end position="667"/>
    </location>
</feature>
<dbReference type="RefSeq" id="WP_078811678.1">
    <property type="nucleotide sequence ID" value="NZ_FUYE01000001.1"/>
</dbReference>
<sequence length="793" mass="89219">MSAAFPSRLPFVIGITGHMDIHPDRESEVKELLVSIFSWLRQGQLPATEHLTKPKEREGLGLDNTPIILLSSLAPGADQIAAQIAMSKGIEVRGPLPFPHPLYREASTFIRGDGQAQNDKRLQDYDDLVQRICENQLFHVLMAEDIGLTKDELKARLKADLSDRTRRNLRYRAAGEYISAHCDILIAICGQATETEAVVNAPTLPPLAQAGAQHIVHSHLHGQEPGILPLETALSWADNGPVFRIYCPKKGTPPSNPPTPTSLAIWHPRDSAIPEQFEEQWQKREMESLRQFAQHLEAVNRELPNIAEDQSPGLLKTPKTYRPQTTLELGWAAIVSFFTRLWKGLISLFSGPEDKPNPPRNHLDLRLENMARLRRAVTKLNYKYDARIKWLSTAFLIAFLFAVVSLQLFENLPAEGPIPAWRSALFILAALSVIGCYAVRGWFIRRGYFDRQIDYRALAEGLRVQFYWSAAGLGLSVANHYLQRLRGDTSWIRAALTAVSSPLQKDGLSFRKLDAQKKNDRLQAISNGWLGEQLFYFSRAYHRQSLRQQRVGTVGLILIFTGVTFIGVLAFMQARPASDFIGLVTHCCQGVPCWSPLAWWFGGALLLWLIVQVTTLMTYRVYYGGGKPNCCVKFSALLHYGHHWSYHLIAGVLLGWALLCVHCHYILPDTPAPANGDLDQHLNDFKAWATMAKNILIAGWAAATAYNVFKHADENTKRYAAMRDLFRAAKARMDHLLKQHLEAIAHGNESEQERLLKAMQQHLAALGQEALQENSDWLQMHRIKPVEPQLPVG</sequence>
<feature type="transmembrane region" description="Helical" evidence="1">
    <location>
        <begin position="687"/>
        <end position="709"/>
    </location>
</feature>
<feature type="transmembrane region" description="Helical" evidence="1">
    <location>
        <begin position="421"/>
        <end position="443"/>
    </location>
</feature>
<name>A0A1T4WLF2_9BACT</name>
<keyword evidence="1" id="KW-1133">Transmembrane helix</keyword>
<dbReference type="Proteomes" id="UP000190774">
    <property type="component" value="Unassembled WGS sequence"/>
</dbReference>
<keyword evidence="3" id="KW-1185">Reference proteome</keyword>
<dbReference type="OrthoDB" id="1795759at2"/>
<organism evidence="2 3">
    <name type="scientific">Prosthecobacter debontii</name>
    <dbReference type="NCBI Taxonomy" id="48467"/>
    <lineage>
        <taxon>Bacteria</taxon>
        <taxon>Pseudomonadati</taxon>
        <taxon>Verrucomicrobiota</taxon>
        <taxon>Verrucomicrobiia</taxon>
        <taxon>Verrucomicrobiales</taxon>
        <taxon>Verrucomicrobiaceae</taxon>
        <taxon>Prosthecobacter</taxon>
    </lineage>
</organism>
<protein>
    <recommendedName>
        <fullName evidence="4">SMODS and SLOG-associating 2TM effector domain-containing protein</fullName>
    </recommendedName>
</protein>
<dbReference type="AlphaFoldDB" id="A0A1T4WLF2"/>
<evidence type="ECO:0000256" key="1">
    <source>
        <dbReference type="SAM" id="Phobius"/>
    </source>
</evidence>
<reference evidence="3" key="1">
    <citation type="submission" date="2017-02" db="EMBL/GenBank/DDBJ databases">
        <authorList>
            <person name="Varghese N."/>
            <person name="Submissions S."/>
        </authorList>
    </citation>
    <scope>NUCLEOTIDE SEQUENCE [LARGE SCALE GENOMIC DNA]</scope>
    <source>
        <strain evidence="3">ATCC 700200</strain>
    </source>
</reference>